<dbReference type="GO" id="GO:0004386">
    <property type="term" value="F:helicase activity"/>
    <property type="evidence" value="ECO:0007669"/>
    <property type="project" value="UniProtKB-KW"/>
</dbReference>
<evidence type="ECO:0000313" key="6">
    <source>
        <dbReference type="EMBL" id="SHJ67637.1"/>
    </source>
</evidence>
<dbReference type="InterPro" id="IPR038718">
    <property type="entry name" value="SNF2-like_sf"/>
</dbReference>
<dbReference type="CDD" id="cd18793">
    <property type="entry name" value="SF2_C_SNF"/>
    <property type="match status" value="1"/>
</dbReference>
<dbReference type="STRING" id="1121476.SAMN02745751_03119"/>
<dbReference type="InterPro" id="IPR007527">
    <property type="entry name" value="Znf_SWIM"/>
</dbReference>
<gene>
    <name evidence="6" type="ORF">SAMN02745751_03119</name>
</gene>
<dbReference type="GO" id="GO:0016787">
    <property type="term" value="F:hydrolase activity"/>
    <property type="evidence" value="ECO:0007669"/>
    <property type="project" value="UniProtKB-KW"/>
</dbReference>
<keyword evidence="6" id="KW-0067">ATP-binding</keyword>
<dbReference type="Proteomes" id="UP000184052">
    <property type="component" value="Unassembled WGS sequence"/>
</dbReference>
<keyword evidence="6" id="KW-0547">Nucleotide-binding</keyword>
<dbReference type="PANTHER" id="PTHR10799">
    <property type="entry name" value="SNF2/RAD54 HELICASE FAMILY"/>
    <property type="match status" value="1"/>
</dbReference>
<dbReference type="RefSeq" id="WP_175548579.1">
    <property type="nucleotide sequence ID" value="NZ_FQZL01000030.1"/>
</dbReference>
<keyword evidence="7" id="KW-1185">Reference proteome</keyword>
<dbReference type="InterPro" id="IPR000330">
    <property type="entry name" value="SNF2_N"/>
</dbReference>
<feature type="domain" description="Helicase ATP-binding" evidence="4">
    <location>
        <begin position="624"/>
        <end position="784"/>
    </location>
</feature>
<dbReference type="PROSITE" id="PS51192">
    <property type="entry name" value="HELICASE_ATP_BIND_1"/>
    <property type="match status" value="1"/>
</dbReference>
<feature type="domain" description="SWIM-type" evidence="3">
    <location>
        <begin position="51"/>
        <end position="90"/>
    </location>
</feature>
<dbReference type="Pfam" id="PF08455">
    <property type="entry name" value="SNF2_assoc"/>
    <property type="match status" value="1"/>
</dbReference>
<dbReference type="Gene3D" id="3.40.50.300">
    <property type="entry name" value="P-loop containing nucleotide triphosphate hydrolases"/>
    <property type="match status" value="1"/>
</dbReference>
<keyword evidence="2" id="KW-0479">Metal-binding</keyword>
<protein>
    <submittedName>
        <fullName evidence="6">Superfamily II DNA or RNA helicase, SNF2 family</fullName>
    </submittedName>
</protein>
<dbReference type="SMART" id="SM00487">
    <property type="entry name" value="DEXDc"/>
    <property type="match status" value="1"/>
</dbReference>
<dbReference type="Pfam" id="PF04434">
    <property type="entry name" value="SWIM"/>
    <property type="match status" value="1"/>
</dbReference>
<evidence type="ECO:0000256" key="1">
    <source>
        <dbReference type="ARBA" id="ARBA00022801"/>
    </source>
</evidence>
<feature type="domain" description="Helicase C-terminal" evidence="5">
    <location>
        <begin position="909"/>
        <end position="1066"/>
    </location>
</feature>
<evidence type="ECO:0000259" key="4">
    <source>
        <dbReference type="PROSITE" id="PS51192"/>
    </source>
</evidence>
<dbReference type="PROSITE" id="PS51194">
    <property type="entry name" value="HELICASE_CTER"/>
    <property type="match status" value="1"/>
</dbReference>
<dbReference type="Gene3D" id="3.40.50.10810">
    <property type="entry name" value="Tandem AAA-ATPase domain"/>
    <property type="match status" value="1"/>
</dbReference>
<dbReference type="SUPFAM" id="SSF52540">
    <property type="entry name" value="P-loop containing nucleoside triphosphate hydrolases"/>
    <property type="match status" value="2"/>
</dbReference>
<dbReference type="FunFam" id="3.40.50.300:FF:000533">
    <property type="entry name" value="Helicase, Snf2 family"/>
    <property type="match status" value="1"/>
</dbReference>
<dbReference type="GO" id="GO:0005524">
    <property type="term" value="F:ATP binding"/>
    <property type="evidence" value="ECO:0007669"/>
    <property type="project" value="InterPro"/>
</dbReference>
<evidence type="ECO:0000259" key="5">
    <source>
        <dbReference type="PROSITE" id="PS51194"/>
    </source>
</evidence>
<dbReference type="InterPro" id="IPR027417">
    <property type="entry name" value="P-loop_NTPase"/>
</dbReference>
<evidence type="ECO:0000259" key="3">
    <source>
        <dbReference type="PROSITE" id="PS50966"/>
    </source>
</evidence>
<dbReference type="EMBL" id="FQZL01000030">
    <property type="protein sequence ID" value="SHJ67637.1"/>
    <property type="molecule type" value="Genomic_DNA"/>
</dbReference>
<dbReference type="SMART" id="SM00490">
    <property type="entry name" value="HELICc"/>
    <property type="match status" value="1"/>
</dbReference>
<keyword evidence="6" id="KW-0347">Helicase</keyword>
<keyword evidence="2" id="KW-0862">Zinc</keyword>
<evidence type="ECO:0000256" key="2">
    <source>
        <dbReference type="PROSITE-ProRule" id="PRU00325"/>
    </source>
</evidence>
<dbReference type="AlphaFoldDB" id="A0A1M6L8W1"/>
<dbReference type="InterPro" id="IPR014001">
    <property type="entry name" value="Helicase_ATP-bd"/>
</dbReference>
<keyword evidence="2" id="KW-0863">Zinc-finger</keyword>
<evidence type="ECO:0000313" key="7">
    <source>
        <dbReference type="Proteomes" id="UP000184052"/>
    </source>
</evidence>
<dbReference type="GO" id="GO:0008270">
    <property type="term" value="F:zinc ion binding"/>
    <property type="evidence" value="ECO:0007669"/>
    <property type="project" value="UniProtKB-KW"/>
</dbReference>
<dbReference type="InterPro" id="IPR013663">
    <property type="entry name" value="Helicase_SWF/SNF/SWI_bac"/>
</dbReference>
<dbReference type="Pfam" id="PF00176">
    <property type="entry name" value="SNF2-rel_dom"/>
    <property type="match status" value="1"/>
</dbReference>
<dbReference type="Pfam" id="PF00271">
    <property type="entry name" value="Helicase_C"/>
    <property type="match status" value="1"/>
</dbReference>
<sequence>MLDIGDIIDLANNIDVFEKGVDCYKSGLVSDVKYNKISETIQATVHGTRDYKVKVFLDDEKYVNSKCECPAYETWGGVCKHIVAVFLFLKNQDKIDIKVKSKRNNTDVFDNILSHYTLFDDMDSAEGKKRINVKYFIDFDKYRKNMVLSVKLGTEQMYVLKDVRGFIKAYKEGKEFEFGKSFTYDPANEYFDRKDAMVMELIGDIVNEIDYIKNYSWTAYHVDFISGKNILLTNNNFIKFIEILDGGSIELKADYLKYKKTDTVRGDIDLVFDIASYGDYIRFAVRDMKNITILTDNYSAILYKDTIYRISDRQRDNLKPVLSQLENKKESLVISREKINSFMSYLYPIISETNKIEIDRELKEKIYSRKCQPKLYLDKDGNGIKAKLKYIYGDYVFDSITGMESEPVKDDMVIRDLKLENKIMSILENSDFKVLNDSYHIKKEKDVYKFVVGGLPELTDKIEVYYSDDFNSISLRDKSSVHINTFMNENMNYFDFGFSIEGISQDEIPDILNTLREKKTYYRLKDGSFLSLEEEVFDTIVEVLQDLELGDDSFSDGLVEISSNNAFYVNGKIEKLNLKHYKRNILFKELIMRIREPEDESYELPEGLNCQLREYQMTGFNWIKNLSSFNFGGILADEMGLGKTVQMLTYIKSELEVDGDRRFLVIVPTSLLYNWYEEVKKFTPGVKAEIIAGAKKLRDEKLENTDADIIITSYATFRNDADIYKGMKVYCCILDEAQHIKNNLSKTSKAVRQVKAVKRFALTGTPIENSLAELWSIFDFIMPGYLHSYSKFRKNFEKPIVKNQDEEKLADLKGRIAPFIMRRMKNDVLKELPDKIEDKITVEMNIEQKKIYLAWLDKIKSELEDEYFTRGFNKSRIKILAGLTRLRQICCDPSLFIENYQGESSKLNLLNELLDELLEAGHRTVIFSQFTSMLSIIKEQLDSREIDYYSLDGSTKAIDRSNMVNEFNDGNKDIFLISLKAGGTGLNLVGADTVIHYDPWWNPAVEEQATDRTHRIGQKNKVHVIKLITRGTIEEKVYELQKIKKKMVEDVLSIEEGMISSMSEDEIRNLFEVEDE</sequence>
<dbReference type="InterPro" id="IPR001650">
    <property type="entry name" value="Helicase_C-like"/>
</dbReference>
<proteinExistence type="predicted"/>
<dbReference type="PROSITE" id="PS50966">
    <property type="entry name" value="ZF_SWIM"/>
    <property type="match status" value="1"/>
</dbReference>
<accession>A0A1M6L8W1</accession>
<dbReference type="CDD" id="cd18012">
    <property type="entry name" value="DEXQc_arch_SWI2_SNF2"/>
    <property type="match status" value="1"/>
</dbReference>
<organism evidence="6 7">
    <name type="scientific">Dethiosulfatibacter aminovorans DSM 17477</name>
    <dbReference type="NCBI Taxonomy" id="1121476"/>
    <lineage>
        <taxon>Bacteria</taxon>
        <taxon>Bacillati</taxon>
        <taxon>Bacillota</taxon>
        <taxon>Tissierellia</taxon>
        <taxon>Dethiosulfatibacter</taxon>
    </lineage>
</organism>
<reference evidence="6 7" key="1">
    <citation type="submission" date="2016-11" db="EMBL/GenBank/DDBJ databases">
        <authorList>
            <person name="Jaros S."/>
            <person name="Januszkiewicz K."/>
            <person name="Wedrychowicz H."/>
        </authorList>
    </citation>
    <scope>NUCLEOTIDE SEQUENCE [LARGE SCALE GENOMIC DNA]</scope>
    <source>
        <strain evidence="6 7">DSM 17477</strain>
    </source>
</reference>
<name>A0A1M6L8W1_9FIRM</name>
<keyword evidence="1" id="KW-0378">Hydrolase</keyword>
<dbReference type="InterPro" id="IPR049730">
    <property type="entry name" value="SNF2/RAD54-like_C"/>
</dbReference>